<feature type="transmembrane region" description="Helical" evidence="5">
    <location>
        <begin position="264"/>
        <end position="285"/>
    </location>
</feature>
<keyword evidence="2 5" id="KW-0812">Transmembrane</keyword>
<feature type="transmembrane region" description="Helical" evidence="5">
    <location>
        <begin position="98"/>
        <end position="118"/>
    </location>
</feature>
<feature type="domain" description="Amino acid permease/ SLC12A" evidence="6">
    <location>
        <begin position="8"/>
        <end position="363"/>
    </location>
</feature>
<evidence type="ECO:0000256" key="1">
    <source>
        <dbReference type="ARBA" id="ARBA00004141"/>
    </source>
</evidence>
<evidence type="ECO:0000313" key="7">
    <source>
        <dbReference type="Proteomes" id="UP000695022"/>
    </source>
</evidence>
<evidence type="ECO:0000256" key="3">
    <source>
        <dbReference type="ARBA" id="ARBA00022989"/>
    </source>
</evidence>
<proteinExistence type="predicted"/>
<feature type="transmembrane region" description="Helical" evidence="5">
    <location>
        <begin position="125"/>
        <end position="146"/>
    </location>
</feature>
<dbReference type="PANTHER" id="PTHR11827">
    <property type="entry name" value="SOLUTE CARRIER FAMILY 12, CATION COTRANSPORTERS"/>
    <property type="match status" value="1"/>
</dbReference>
<feature type="transmembrane region" description="Helical" evidence="5">
    <location>
        <begin position="447"/>
        <end position="467"/>
    </location>
</feature>
<evidence type="ECO:0000256" key="2">
    <source>
        <dbReference type="ARBA" id="ARBA00022692"/>
    </source>
</evidence>
<evidence type="ECO:0000259" key="6">
    <source>
        <dbReference type="Pfam" id="PF00324"/>
    </source>
</evidence>
<dbReference type="InterPro" id="IPR004841">
    <property type="entry name" value="AA-permease/SLC12A_dom"/>
</dbReference>
<accession>A0ABM1ESC5</accession>
<dbReference type="InterPro" id="IPR004842">
    <property type="entry name" value="SLC12A_fam"/>
</dbReference>
<feature type="transmembrane region" description="Helical" evidence="5">
    <location>
        <begin position="216"/>
        <end position="244"/>
    </location>
</feature>
<comment type="subcellular location">
    <subcellularLocation>
        <location evidence="1">Membrane</location>
        <topology evidence="1">Multi-pass membrane protein</topology>
    </subcellularLocation>
</comment>
<feature type="transmembrane region" description="Helical" evidence="5">
    <location>
        <begin position="48"/>
        <end position="78"/>
    </location>
</feature>
<evidence type="ECO:0000256" key="4">
    <source>
        <dbReference type="ARBA" id="ARBA00023136"/>
    </source>
</evidence>
<feature type="transmembrane region" description="Helical" evidence="5">
    <location>
        <begin position="183"/>
        <end position="204"/>
    </location>
</feature>
<sequence length="573" mass="59630">MIEGYEGNAGILMALLIVLITVLMALFSVVSAIGILERCRVESGGVYYLISYVLGARVGGAVGVVYVFGNAVACALFATGFGESMTSLTGIDTAGAPWAARGIAVAVLAVLLVFNVAGVKWVVKLQLVLLLAILVAMLDLAVGSFVRAGGSAGGAAEPPAVVGWSRAAFRENAAPNYTEGESFFAVFGVVFSTATGVFAGINMSGDLRNPRRDIPAGSLAAIAVAASLYVGNVVVLGGTCARAALRDDYMIAERVAALKVPWLVGLYVSSLSSCLGALYGAPRILQSIAAEGTLPRVLARGRGANSIPVAALVVVVAAALVFVLAGRVNSLAPIVTMPFMATYACVDYAYFALAMTFDIQRRREERLGKAAAAAGGAGAAPPRAGSAGDLDRLFPERLENKGGDAAAAAAAALRPGVATFERRPWRRGAAAPPAAAAPRIERQPRSWYSLLCNRWVALAAAIAKVVLAFAVDWAYALACVAIVGALYIYIGRAAPGLTPGVAEFSFVAWARTGWRRCCRRHDDEDGEPYVVAPAHPGVATTAAQLTEDNDDFSARGRYHQKTVVKGQPFVDSD</sequence>
<keyword evidence="3 5" id="KW-1133">Transmembrane helix</keyword>
<dbReference type="RefSeq" id="XP_014675096.1">
    <property type="nucleotide sequence ID" value="XM_014819610.1"/>
</dbReference>
<gene>
    <name evidence="8" type="primary">LOC106815178</name>
</gene>
<organism evidence="7 8">
    <name type="scientific">Priapulus caudatus</name>
    <name type="common">Priapulid worm</name>
    <dbReference type="NCBI Taxonomy" id="37621"/>
    <lineage>
        <taxon>Eukaryota</taxon>
        <taxon>Metazoa</taxon>
        <taxon>Ecdysozoa</taxon>
        <taxon>Scalidophora</taxon>
        <taxon>Priapulida</taxon>
        <taxon>Priapulimorpha</taxon>
        <taxon>Priapulimorphida</taxon>
        <taxon>Priapulidae</taxon>
        <taxon>Priapulus</taxon>
    </lineage>
</organism>
<dbReference type="GeneID" id="106815178"/>
<evidence type="ECO:0000313" key="8">
    <source>
        <dbReference type="RefSeq" id="XP_014675096.1"/>
    </source>
</evidence>
<protein>
    <submittedName>
        <fullName evidence="8">Solute carrier family 12 member 8-like</fullName>
    </submittedName>
</protein>
<feature type="transmembrane region" description="Helical" evidence="5">
    <location>
        <begin position="306"/>
        <end position="325"/>
    </location>
</feature>
<dbReference type="Gene3D" id="1.20.1740.10">
    <property type="entry name" value="Amino acid/polyamine transporter I"/>
    <property type="match status" value="1"/>
</dbReference>
<evidence type="ECO:0000256" key="5">
    <source>
        <dbReference type="SAM" id="Phobius"/>
    </source>
</evidence>
<dbReference type="PANTHER" id="PTHR11827:SF6">
    <property type="entry name" value="SOLUTE CARRIER FAMILY 12 MEMBER 8"/>
    <property type="match status" value="1"/>
</dbReference>
<keyword evidence="4 5" id="KW-0472">Membrane</keyword>
<dbReference type="Proteomes" id="UP000695022">
    <property type="component" value="Unplaced"/>
</dbReference>
<feature type="transmembrane region" description="Helical" evidence="5">
    <location>
        <begin position="12"/>
        <end position="36"/>
    </location>
</feature>
<reference evidence="8" key="1">
    <citation type="submission" date="2025-08" db="UniProtKB">
        <authorList>
            <consortium name="RefSeq"/>
        </authorList>
    </citation>
    <scope>IDENTIFICATION</scope>
</reference>
<dbReference type="Pfam" id="PF00324">
    <property type="entry name" value="AA_permease"/>
    <property type="match status" value="1"/>
</dbReference>
<feature type="transmembrane region" description="Helical" evidence="5">
    <location>
        <begin position="331"/>
        <end position="353"/>
    </location>
</feature>
<keyword evidence="7" id="KW-1185">Reference proteome</keyword>
<name>A0ABM1ESC5_PRICU</name>